<dbReference type="Proteomes" id="UP000597444">
    <property type="component" value="Unassembled WGS sequence"/>
</dbReference>
<accession>A0A8J3IF59</accession>
<dbReference type="PANTHER" id="PTHR33171">
    <property type="entry name" value="LAR_N DOMAIN-CONTAINING PROTEIN"/>
    <property type="match status" value="1"/>
</dbReference>
<dbReference type="GO" id="GO:0050043">
    <property type="term" value="F:lactate racemase activity"/>
    <property type="evidence" value="ECO:0007669"/>
    <property type="project" value="InterPro"/>
</dbReference>
<organism evidence="2 3">
    <name type="scientific">Reticulibacter mediterranei</name>
    <dbReference type="NCBI Taxonomy" id="2778369"/>
    <lineage>
        <taxon>Bacteria</taxon>
        <taxon>Bacillati</taxon>
        <taxon>Chloroflexota</taxon>
        <taxon>Ktedonobacteria</taxon>
        <taxon>Ktedonobacterales</taxon>
        <taxon>Reticulibacteraceae</taxon>
        <taxon>Reticulibacter</taxon>
    </lineage>
</organism>
<dbReference type="Gene3D" id="3.40.50.11440">
    <property type="match status" value="1"/>
</dbReference>
<evidence type="ECO:0000313" key="2">
    <source>
        <dbReference type="EMBL" id="GHO93296.1"/>
    </source>
</evidence>
<keyword evidence="3" id="KW-1185">Reference proteome</keyword>
<dbReference type="RefSeq" id="WP_220204087.1">
    <property type="nucleotide sequence ID" value="NZ_BNJK01000001.1"/>
</dbReference>
<proteinExistence type="predicted"/>
<comment type="caution">
    <text evidence="2">The sequence shown here is derived from an EMBL/GenBank/DDBJ whole genome shotgun (WGS) entry which is preliminary data.</text>
</comment>
<sequence length="422" mass="47082">MIQGKGFTTQTLADEDVRNLLEAACNDLALDGKRVLVIIPDGTRTAPIPLMFRLLYEQLGGRVAHLDYLIALGTHQPMSEEAISKLVGASSEERAQNYPNVQVFNHRWADPGTLKTIGVISRQEAVDLTNGTLEQEVLVTLNGMIFEYDFLMICGPVFPHEVVGFSGGAKYLFPGIAGPDIINFTHWLGARLTSMHTIGVKDTLVRRVIHRAAEFVPLPILCLAMVMQGQGLHGLYIGSYRDAFEQAADLSAQLNLITVQRPFRRVLSAPSTMYDDLWTAAKAMYKTEPAIEDGGEVIIYAPHISEISYTHGRLIDEVGYHVQEYFLKQWERFKDVPGTILAHSTHVKGAGTYDPATSIETPRIQVTLATSIPEERCRLVNLGYLDYRTINPEEWQNREAEGILYVPHAGEMLYRSPEVVSR</sequence>
<name>A0A8J3IF59_9CHLR</name>
<reference evidence="2" key="1">
    <citation type="submission" date="2020-10" db="EMBL/GenBank/DDBJ databases">
        <title>Taxonomic study of unclassified bacteria belonging to the class Ktedonobacteria.</title>
        <authorList>
            <person name="Yabe S."/>
            <person name="Wang C.M."/>
            <person name="Zheng Y."/>
            <person name="Sakai Y."/>
            <person name="Cavaletti L."/>
            <person name="Monciardini P."/>
            <person name="Donadio S."/>
        </authorList>
    </citation>
    <scope>NUCLEOTIDE SEQUENCE</scope>
    <source>
        <strain evidence="2">ID150040</strain>
    </source>
</reference>
<gene>
    <name evidence="2" type="ORF">KSF_033440</name>
</gene>
<dbReference type="PANTHER" id="PTHR33171:SF17">
    <property type="entry name" value="LARA-LIKE N-TERMINAL DOMAIN-CONTAINING PROTEIN"/>
    <property type="match status" value="1"/>
</dbReference>
<feature type="domain" description="LarA-like N-terminal" evidence="1">
    <location>
        <begin position="23"/>
        <end position="188"/>
    </location>
</feature>
<evidence type="ECO:0000313" key="3">
    <source>
        <dbReference type="Proteomes" id="UP000597444"/>
    </source>
</evidence>
<dbReference type="AlphaFoldDB" id="A0A8J3IF59"/>
<dbReference type="Gene3D" id="3.90.226.30">
    <property type="match status" value="1"/>
</dbReference>
<dbReference type="InterPro" id="IPR048068">
    <property type="entry name" value="LarA-like"/>
</dbReference>
<evidence type="ECO:0000259" key="1">
    <source>
        <dbReference type="Pfam" id="PF09861"/>
    </source>
</evidence>
<dbReference type="InterPro" id="IPR018657">
    <property type="entry name" value="LarA-like_N"/>
</dbReference>
<dbReference type="Pfam" id="PF09861">
    <property type="entry name" value="Lar_N"/>
    <property type="match status" value="1"/>
</dbReference>
<dbReference type="InterPro" id="IPR043166">
    <property type="entry name" value="LarA-like_C"/>
</dbReference>
<dbReference type="EMBL" id="BNJK01000001">
    <property type="protein sequence ID" value="GHO93296.1"/>
    <property type="molecule type" value="Genomic_DNA"/>
</dbReference>
<protein>
    <recommendedName>
        <fullName evidence="1">LarA-like N-terminal domain-containing protein</fullName>
    </recommendedName>
</protein>